<dbReference type="RefSeq" id="WP_189493223.1">
    <property type="nucleotide sequence ID" value="NZ_BMZG01000006.1"/>
</dbReference>
<reference evidence="2" key="2">
    <citation type="submission" date="2020-09" db="EMBL/GenBank/DDBJ databases">
        <authorList>
            <person name="Sun Q."/>
            <person name="Kim S."/>
        </authorList>
    </citation>
    <scope>NUCLEOTIDE SEQUENCE</scope>
    <source>
        <strain evidence="2">KCTC 32501</strain>
    </source>
</reference>
<sequence>MFLQMPSFFPWANGSSQTDKPEAMFAGVPLVNPLLHDAQQNMETLDERIAQFESVAQWLSMNLQMVNHAVQQLQVQKQTLFALAQWQTMSKDALSEWSKVNPFANNADSAEASSNQEVPQKKPKAGAKPRTKSKDVAATQMPAQAESVHKIPAAFEHMTQSWWDGLQTQFAQLAQPIVSGAADKTTPINRVQKPPTTAKKASSTRQTRTKPL</sequence>
<reference evidence="2" key="1">
    <citation type="journal article" date="2014" name="Int. J. Syst. Evol. Microbiol.">
        <title>Complete genome sequence of Corynebacterium casei LMG S-19264T (=DSM 44701T), isolated from a smear-ripened cheese.</title>
        <authorList>
            <consortium name="US DOE Joint Genome Institute (JGI-PGF)"/>
            <person name="Walter F."/>
            <person name="Albersmeier A."/>
            <person name="Kalinowski J."/>
            <person name="Ruckert C."/>
        </authorList>
    </citation>
    <scope>NUCLEOTIDE SEQUENCE</scope>
    <source>
        <strain evidence="2">KCTC 32501</strain>
    </source>
</reference>
<evidence type="ECO:0000256" key="1">
    <source>
        <dbReference type="SAM" id="MobiDB-lite"/>
    </source>
</evidence>
<feature type="region of interest" description="Disordered" evidence="1">
    <location>
        <begin position="106"/>
        <end position="140"/>
    </location>
</feature>
<proteinExistence type="predicted"/>
<accession>A0A8J3FYL0</accession>
<comment type="caution">
    <text evidence="2">The sequence shown here is derived from an EMBL/GenBank/DDBJ whole genome shotgun (WGS) entry which is preliminary data.</text>
</comment>
<feature type="compositionally biased region" description="Low complexity" evidence="1">
    <location>
        <begin position="106"/>
        <end position="115"/>
    </location>
</feature>
<evidence type="ECO:0000313" key="2">
    <source>
        <dbReference type="EMBL" id="GHA74034.1"/>
    </source>
</evidence>
<feature type="region of interest" description="Disordered" evidence="1">
    <location>
        <begin position="179"/>
        <end position="212"/>
    </location>
</feature>
<dbReference type="EMBL" id="BMZG01000006">
    <property type="protein sequence ID" value="GHA74034.1"/>
    <property type="molecule type" value="Genomic_DNA"/>
</dbReference>
<feature type="compositionally biased region" description="Basic residues" evidence="1">
    <location>
        <begin position="121"/>
        <end position="131"/>
    </location>
</feature>
<evidence type="ECO:0000313" key="3">
    <source>
        <dbReference type="Proteomes" id="UP000614287"/>
    </source>
</evidence>
<gene>
    <name evidence="2" type="ORF">GCM10009007_13990</name>
</gene>
<protein>
    <submittedName>
        <fullName evidence="2">Uncharacterized protein</fullName>
    </submittedName>
</protein>
<keyword evidence="3" id="KW-1185">Reference proteome</keyword>
<dbReference type="AlphaFoldDB" id="A0A8J3FYL0"/>
<dbReference type="Proteomes" id="UP000614287">
    <property type="component" value="Unassembled WGS sequence"/>
</dbReference>
<name>A0A8J3FYL0_9BURK</name>
<dbReference type="InterPro" id="IPR050026">
    <property type="entry name" value="PHA_gran_PhaM_N"/>
</dbReference>
<dbReference type="NCBIfam" id="NF043076">
    <property type="entry name" value="PHA_gran_PhaM"/>
    <property type="match status" value="1"/>
</dbReference>
<organism evidence="2 3">
    <name type="scientific">Formosimonas limnophila</name>
    <dbReference type="NCBI Taxonomy" id="1384487"/>
    <lineage>
        <taxon>Bacteria</taxon>
        <taxon>Pseudomonadati</taxon>
        <taxon>Pseudomonadota</taxon>
        <taxon>Betaproteobacteria</taxon>
        <taxon>Burkholderiales</taxon>
        <taxon>Burkholderiaceae</taxon>
        <taxon>Formosimonas</taxon>
    </lineage>
</organism>